<dbReference type="CDD" id="cd02440">
    <property type="entry name" value="AdoMet_MTases"/>
    <property type="match status" value="1"/>
</dbReference>
<accession>A0A1H6SQ46</accession>
<protein>
    <submittedName>
        <fullName evidence="2">Methyltransferase domain-containing protein</fullName>
    </submittedName>
</protein>
<gene>
    <name evidence="2" type="ORF">SAMN05443287_101656</name>
</gene>
<evidence type="ECO:0000313" key="3">
    <source>
        <dbReference type="Proteomes" id="UP000198707"/>
    </source>
</evidence>
<keyword evidence="3" id="KW-1185">Reference proteome</keyword>
<evidence type="ECO:0000313" key="2">
    <source>
        <dbReference type="EMBL" id="SEI65712.1"/>
    </source>
</evidence>
<organism evidence="2 3">
    <name type="scientific">Micromonospora phaseoli</name>
    <dbReference type="NCBI Taxonomy" id="1144548"/>
    <lineage>
        <taxon>Bacteria</taxon>
        <taxon>Bacillati</taxon>
        <taxon>Actinomycetota</taxon>
        <taxon>Actinomycetes</taxon>
        <taxon>Micromonosporales</taxon>
        <taxon>Micromonosporaceae</taxon>
        <taxon>Micromonospora</taxon>
    </lineage>
</organism>
<dbReference type="InterPro" id="IPR013216">
    <property type="entry name" value="Methyltransf_11"/>
</dbReference>
<dbReference type="Proteomes" id="UP000198707">
    <property type="component" value="Unassembled WGS sequence"/>
</dbReference>
<dbReference type="SUPFAM" id="SSF53335">
    <property type="entry name" value="S-adenosyl-L-methionine-dependent methyltransferases"/>
    <property type="match status" value="1"/>
</dbReference>
<dbReference type="PANTHER" id="PTHR45085">
    <property type="entry name" value="F21J9.14"/>
    <property type="match status" value="1"/>
</dbReference>
<dbReference type="GO" id="GO:0008757">
    <property type="term" value="F:S-adenosylmethionine-dependent methyltransferase activity"/>
    <property type="evidence" value="ECO:0007669"/>
    <property type="project" value="InterPro"/>
</dbReference>
<sequence>MPQVITKIISKAVLQPRRTARILLDREGWSGWYWFLLHRSGRQPLDPQQSLVSRRYRSYDSYLTHQRSKLALLDLTSYEQVFRPALAERLAGEEWAGRSVLCLAARIGTEVKAFHDLGAFAVGIDLNPGPENRWVLPGDFHQLVFPAESVDAIYCNSFDHALDLKQTLSEIRRVLKRDGMLLVDAQQGASEVRFDEWAATSWSSINDLVDEIEGCGFALTGRQGIRIPWIGEYLSFRVVWGEGEECDDSEQQRAPYRQR</sequence>
<evidence type="ECO:0000259" key="1">
    <source>
        <dbReference type="Pfam" id="PF08241"/>
    </source>
</evidence>
<keyword evidence="2" id="KW-0489">Methyltransferase</keyword>
<dbReference type="EMBL" id="FNYV01000001">
    <property type="protein sequence ID" value="SEI65712.1"/>
    <property type="molecule type" value="Genomic_DNA"/>
</dbReference>
<dbReference type="STRING" id="1144548.SAMN05443287_101656"/>
<keyword evidence="2" id="KW-0808">Transferase</keyword>
<dbReference type="Pfam" id="PF08241">
    <property type="entry name" value="Methyltransf_11"/>
    <property type="match status" value="1"/>
</dbReference>
<dbReference type="PANTHER" id="PTHR45085:SF2">
    <property type="entry name" value="F21J9.14"/>
    <property type="match status" value="1"/>
</dbReference>
<feature type="domain" description="Methyltransferase type 11" evidence="1">
    <location>
        <begin position="107"/>
        <end position="182"/>
    </location>
</feature>
<reference evidence="3" key="1">
    <citation type="submission" date="2016-10" db="EMBL/GenBank/DDBJ databases">
        <authorList>
            <person name="Varghese N."/>
            <person name="Submissions S."/>
        </authorList>
    </citation>
    <scope>NUCLEOTIDE SEQUENCE [LARGE SCALE GENOMIC DNA]</scope>
    <source>
        <strain evidence="3">CGMCC 4.7038</strain>
    </source>
</reference>
<dbReference type="AlphaFoldDB" id="A0A1H6SQ46"/>
<dbReference type="Gene3D" id="3.40.50.150">
    <property type="entry name" value="Vaccinia Virus protein VP39"/>
    <property type="match status" value="1"/>
</dbReference>
<dbReference type="RefSeq" id="WP_092374504.1">
    <property type="nucleotide sequence ID" value="NZ_BOPI01000009.1"/>
</dbReference>
<proteinExistence type="predicted"/>
<dbReference type="OrthoDB" id="9782855at2"/>
<dbReference type="InterPro" id="IPR029063">
    <property type="entry name" value="SAM-dependent_MTases_sf"/>
</dbReference>
<name>A0A1H6SQ46_9ACTN</name>
<dbReference type="GO" id="GO:0032259">
    <property type="term" value="P:methylation"/>
    <property type="evidence" value="ECO:0007669"/>
    <property type="project" value="UniProtKB-KW"/>
</dbReference>